<dbReference type="Proteomes" id="UP000887565">
    <property type="component" value="Unplaced"/>
</dbReference>
<proteinExistence type="predicted"/>
<protein>
    <submittedName>
        <fullName evidence="2">Uncharacterized protein</fullName>
    </submittedName>
</protein>
<name>A0A915HP69_ROMCU</name>
<organism evidence="1 2">
    <name type="scientific">Romanomermis culicivorax</name>
    <name type="common">Nematode worm</name>
    <dbReference type="NCBI Taxonomy" id="13658"/>
    <lineage>
        <taxon>Eukaryota</taxon>
        <taxon>Metazoa</taxon>
        <taxon>Ecdysozoa</taxon>
        <taxon>Nematoda</taxon>
        <taxon>Enoplea</taxon>
        <taxon>Dorylaimia</taxon>
        <taxon>Mermithida</taxon>
        <taxon>Mermithoidea</taxon>
        <taxon>Mermithidae</taxon>
        <taxon>Romanomermis</taxon>
    </lineage>
</organism>
<sequence>MVSSMAMGSMRGDLVPAAGDVFCWRCLVGRFVLCRRRRSDGDCFCWWCSGNRRRCCWWCSADSRQEDPAGLFDCTADDIDCLGRWLPIRQNLSTGEIVIVPLAINSSAHRAMLGRKSCIDTGAMSTTSVAVSASTSDGSLSSVHGRCGYFLARSTDQMANIPSRMGDGSPEEEGSIPVKFIGLTWSMTSMAELVGIPGDGP</sequence>
<accession>A0A915HP69</accession>
<dbReference type="AlphaFoldDB" id="A0A915HP69"/>
<keyword evidence="1" id="KW-1185">Reference proteome</keyword>
<evidence type="ECO:0000313" key="1">
    <source>
        <dbReference type="Proteomes" id="UP000887565"/>
    </source>
</evidence>
<evidence type="ECO:0000313" key="2">
    <source>
        <dbReference type="WBParaSite" id="nRc.2.0.1.t03270-RA"/>
    </source>
</evidence>
<dbReference type="WBParaSite" id="nRc.2.0.1.t03270-RA">
    <property type="protein sequence ID" value="nRc.2.0.1.t03270-RA"/>
    <property type="gene ID" value="nRc.2.0.1.g03270"/>
</dbReference>
<reference evidence="2" key="1">
    <citation type="submission" date="2022-11" db="UniProtKB">
        <authorList>
            <consortium name="WormBaseParasite"/>
        </authorList>
    </citation>
    <scope>IDENTIFICATION</scope>
</reference>